<evidence type="ECO:0000313" key="19">
    <source>
        <dbReference type="EMBL" id="EZF48355.1"/>
    </source>
</evidence>
<feature type="binding site" evidence="15">
    <location>
        <position position="241"/>
    </location>
    <ligand>
        <name>NAD(+)</name>
        <dbReference type="ChEBI" id="CHEBI:57540"/>
    </ligand>
</feature>
<evidence type="ECO:0000256" key="6">
    <source>
        <dbReference type="ARBA" id="ARBA00022605"/>
    </source>
</evidence>
<dbReference type="EC" id="1.5.1.7" evidence="4 13"/>
<feature type="binding site" evidence="15">
    <location>
        <position position="135"/>
    </location>
    <ligand>
        <name>NAD(+)</name>
        <dbReference type="ChEBI" id="CHEBI:57540"/>
    </ligand>
</feature>
<comment type="subunit">
    <text evidence="3">Monomer.</text>
</comment>
<feature type="active site" description="Proton donor" evidence="14">
    <location>
        <position position="101"/>
    </location>
</feature>
<dbReference type="SMART" id="SM01003">
    <property type="entry name" value="AlaDh_PNT_N"/>
    <property type="match status" value="1"/>
</dbReference>
<dbReference type="Pfam" id="PF05222">
    <property type="entry name" value="AlaDh_PNT_N"/>
    <property type="match status" value="1"/>
</dbReference>
<comment type="similarity">
    <text evidence="2 13">Belongs to the AlaDH/PNT family.</text>
</comment>
<evidence type="ECO:0000256" key="9">
    <source>
        <dbReference type="ARBA" id="ARBA00023154"/>
    </source>
</evidence>
<feature type="binding site" evidence="15">
    <location>
        <begin position="327"/>
        <end position="330"/>
    </location>
    <ligand>
        <name>NAD(+)</name>
        <dbReference type="ChEBI" id="CHEBI:57540"/>
    </ligand>
</feature>
<feature type="domain" description="Alanine dehydrogenase/pyridine nucleotide transhydrogenase NAD(H)-binding" evidence="17">
    <location>
        <begin position="187"/>
        <end position="326"/>
    </location>
</feature>
<keyword evidence="8 13" id="KW-0520">NAD</keyword>
<feature type="binding site" evidence="15">
    <location>
        <position position="261"/>
    </location>
    <ligand>
        <name>NAD(+)</name>
        <dbReference type="ChEBI" id="CHEBI:57540"/>
    </ligand>
</feature>
<organism evidence="19">
    <name type="scientific">Trichophyton rubrum CBS 288.86</name>
    <dbReference type="NCBI Taxonomy" id="1215330"/>
    <lineage>
        <taxon>Eukaryota</taxon>
        <taxon>Fungi</taxon>
        <taxon>Dikarya</taxon>
        <taxon>Ascomycota</taxon>
        <taxon>Pezizomycotina</taxon>
        <taxon>Eurotiomycetes</taxon>
        <taxon>Eurotiomycetidae</taxon>
        <taxon>Onygenales</taxon>
        <taxon>Arthrodermataceae</taxon>
        <taxon>Trichophyton</taxon>
    </lineage>
</organism>
<dbReference type="CDD" id="cd12188">
    <property type="entry name" value="SDH"/>
    <property type="match status" value="1"/>
</dbReference>
<evidence type="ECO:0000259" key="17">
    <source>
        <dbReference type="SMART" id="SM01002"/>
    </source>
</evidence>
<dbReference type="SUPFAM" id="SSF52283">
    <property type="entry name" value="Formate/glycerate dehydrogenase catalytic domain-like"/>
    <property type="match status" value="1"/>
</dbReference>
<feature type="disulfide bond" evidence="16">
    <location>
        <begin position="217"/>
        <end position="259"/>
    </location>
</feature>
<dbReference type="UniPathway" id="UPA00033">
    <property type="reaction ID" value="UER00034"/>
</dbReference>
<evidence type="ECO:0000256" key="12">
    <source>
        <dbReference type="ARBA" id="ARBA00047860"/>
    </source>
</evidence>
<evidence type="ECO:0000256" key="11">
    <source>
        <dbReference type="ARBA" id="ARBA00033228"/>
    </source>
</evidence>
<dbReference type="GO" id="GO:0005737">
    <property type="term" value="C:cytoplasm"/>
    <property type="evidence" value="ECO:0007669"/>
    <property type="project" value="TreeGrafter"/>
</dbReference>
<name>A0A022VQM2_TRIRU</name>
<evidence type="ECO:0000259" key="18">
    <source>
        <dbReference type="SMART" id="SM01003"/>
    </source>
</evidence>
<dbReference type="GO" id="GO:0004754">
    <property type="term" value="F:saccharopine dehydrogenase (NAD+, L-lysine-forming) activity"/>
    <property type="evidence" value="ECO:0007669"/>
    <property type="project" value="UniProtKB-EC"/>
</dbReference>
<evidence type="ECO:0000256" key="14">
    <source>
        <dbReference type="PIRSR" id="PIRSR018250-1"/>
    </source>
</evidence>
<dbReference type="InterPro" id="IPR051168">
    <property type="entry name" value="AASS"/>
</dbReference>
<evidence type="ECO:0000256" key="1">
    <source>
        <dbReference type="ARBA" id="ARBA00004884"/>
    </source>
</evidence>
<evidence type="ECO:0000256" key="13">
    <source>
        <dbReference type="PIRNR" id="PIRNR018250"/>
    </source>
</evidence>
<feature type="binding site" evidence="15">
    <location>
        <begin position="215"/>
        <end position="216"/>
    </location>
    <ligand>
        <name>NAD(+)</name>
        <dbReference type="ChEBI" id="CHEBI:57540"/>
    </ligand>
</feature>
<dbReference type="PANTHER" id="PTHR11133">
    <property type="entry name" value="SACCHAROPINE DEHYDROGENASE"/>
    <property type="match status" value="1"/>
</dbReference>
<evidence type="ECO:0000256" key="2">
    <source>
        <dbReference type="ARBA" id="ARBA00005689"/>
    </source>
</evidence>
<evidence type="ECO:0000256" key="7">
    <source>
        <dbReference type="ARBA" id="ARBA00023002"/>
    </source>
</evidence>
<reference evidence="19" key="1">
    <citation type="submission" date="2014-02" db="EMBL/GenBank/DDBJ databases">
        <title>The Genome Sequence of Trichophyton rubrum (morphotype fischeri) CBS 288.86.</title>
        <authorList>
            <consortium name="The Broad Institute Genomics Platform"/>
            <person name="Cuomo C.A."/>
            <person name="White T.C."/>
            <person name="Graser Y."/>
            <person name="Martinez-Rossi N."/>
            <person name="Heitman J."/>
            <person name="Young S.K."/>
            <person name="Zeng Q."/>
            <person name="Gargeya S."/>
            <person name="Abouelleil A."/>
            <person name="Alvarado L."/>
            <person name="Chapman S.B."/>
            <person name="Gainer-Dewar J."/>
            <person name="Goldberg J."/>
            <person name="Griggs A."/>
            <person name="Gujja S."/>
            <person name="Hansen M."/>
            <person name="Howarth C."/>
            <person name="Imamovic A."/>
            <person name="Larimer J."/>
            <person name="Martinez D."/>
            <person name="Murphy C."/>
            <person name="Pearson M.D."/>
            <person name="Persinoti G."/>
            <person name="Poon T."/>
            <person name="Priest M."/>
            <person name="Roberts A.D."/>
            <person name="Saif S."/>
            <person name="Shea T.D."/>
            <person name="Sykes S.N."/>
            <person name="Wortman J."/>
            <person name="Nusbaum C."/>
            <person name="Birren B."/>
        </authorList>
    </citation>
    <scope>NUCLEOTIDE SEQUENCE [LARGE SCALE GENOMIC DNA]</scope>
    <source>
        <strain evidence="19">CBS 288.86</strain>
    </source>
</reference>
<dbReference type="FunFam" id="3.40.50.720:FF:000217">
    <property type="entry name" value="Saccharopine dehydrogenase [NAD(+), L-lysine-forming]"/>
    <property type="match status" value="1"/>
</dbReference>
<dbReference type="AlphaFoldDB" id="A0A022VQM2"/>
<comment type="pathway">
    <text evidence="1 13">Amino-acid biosynthesis; L-lysine biosynthesis via AAA pathway; L-lysine from L-alpha-aminoadipate (fungal route): step 3/3.</text>
</comment>
<evidence type="ECO:0000256" key="4">
    <source>
        <dbReference type="ARBA" id="ARBA00012847"/>
    </source>
</evidence>
<feature type="active site" description="Proton acceptor" evidence="14">
    <location>
        <position position="82"/>
    </location>
</feature>
<protein>
    <recommendedName>
        <fullName evidence="5 13">Saccharopine dehydrogenase [NAD(+), L-lysine-forming]</fullName>
        <shortName evidence="13">SDH</shortName>
        <ecNumber evidence="4 13">1.5.1.7</ecNumber>
    </recommendedName>
    <alternativeName>
        <fullName evidence="11 13">Lysine--2-oxoglutarate reductase</fullName>
    </alternativeName>
</protein>
<evidence type="ECO:0000256" key="8">
    <source>
        <dbReference type="ARBA" id="ARBA00023027"/>
    </source>
</evidence>
<feature type="domain" description="Alanine dehydrogenase/pyridine nucleotide transhydrogenase N-terminal" evidence="18">
    <location>
        <begin position="7"/>
        <end position="147"/>
    </location>
</feature>
<feature type="binding site" evidence="15">
    <location>
        <position position="237"/>
    </location>
    <ligand>
        <name>NAD(+)</name>
        <dbReference type="ChEBI" id="CHEBI:57540"/>
    </ligand>
</feature>
<comment type="catalytic activity">
    <reaction evidence="12 13">
        <text>L-saccharopine + NAD(+) + H2O = L-lysine + 2-oxoglutarate + NADH + H(+)</text>
        <dbReference type="Rhea" id="RHEA:12440"/>
        <dbReference type="ChEBI" id="CHEBI:15377"/>
        <dbReference type="ChEBI" id="CHEBI:15378"/>
        <dbReference type="ChEBI" id="CHEBI:16810"/>
        <dbReference type="ChEBI" id="CHEBI:32551"/>
        <dbReference type="ChEBI" id="CHEBI:57540"/>
        <dbReference type="ChEBI" id="CHEBI:57945"/>
        <dbReference type="ChEBI" id="CHEBI:57951"/>
        <dbReference type="EC" id="1.5.1.7"/>
    </reaction>
</comment>
<keyword evidence="7 13" id="KW-0560">Oxidoreductase</keyword>
<dbReference type="Proteomes" id="UP000023758">
    <property type="component" value="Unassembled WGS sequence"/>
</dbReference>
<keyword evidence="10" id="KW-1015">Disulfide bond</keyword>
<dbReference type="EMBL" id="KK207929">
    <property type="protein sequence ID" value="EZF48355.1"/>
    <property type="molecule type" value="Genomic_DNA"/>
</dbReference>
<dbReference type="SUPFAM" id="SSF51735">
    <property type="entry name" value="NAD(P)-binding Rossmann-fold domains"/>
    <property type="match status" value="1"/>
</dbReference>
<evidence type="ECO:0000256" key="3">
    <source>
        <dbReference type="ARBA" id="ARBA00011245"/>
    </source>
</evidence>
<accession>A0A022VQM2</accession>
<feature type="binding site" evidence="15">
    <location>
        <position position="288"/>
    </location>
    <ligand>
        <name>NAD(+)</name>
        <dbReference type="ChEBI" id="CHEBI:57540"/>
    </ligand>
</feature>
<dbReference type="PANTHER" id="PTHR11133:SF23">
    <property type="entry name" value="SACCHAROPINE DEHYDROGENASE [NAD(+), L-LYSINE-FORMING]"/>
    <property type="match status" value="1"/>
</dbReference>
<proteinExistence type="inferred from homology"/>
<sequence>MAPTVLHLRAEDKPLEHRSALTPSTTKALIAAGFKVNVERSPTSPIRKRIFDDSEFEEAGATLVSESSWVDIPSDHLVIGLKELDETKDFPLKHSHVTFAHCFKNQGGWEKALGRWSRGGGVLYDLEFLQDDKGRRVAAFGYHAGFAGAALAIKTWAWQLENPDGTPLPGVDEFTDGKGYYSSEEEMLEQIRGDVARGEKIAGRRPQILVIGALGRCGRGAVDACVKSGCEDILRWDMAETAKGGPFIEIVEADIFINCIYLSEKIAPFVDMNSLKTPNRRLSVVCDVSCDTSNPNNPIPIYDVNTTFDKPTIPVSVSNPPLSVISIDHLPSLLPAESSDAFSNDLLPSMLEIPNRASHPVWQRAEKLFRQKVATLPAELQKVEQ</sequence>
<dbReference type="InterPro" id="IPR036291">
    <property type="entry name" value="NAD(P)-bd_dom_sf"/>
</dbReference>
<dbReference type="InterPro" id="IPR007886">
    <property type="entry name" value="AlaDH/PNT_N"/>
</dbReference>
<dbReference type="GO" id="GO:0019878">
    <property type="term" value="P:lysine biosynthetic process via aminoadipic acid"/>
    <property type="evidence" value="ECO:0007669"/>
    <property type="project" value="UniProtKB-UniPathway"/>
</dbReference>
<evidence type="ECO:0000256" key="10">
    <source>
        <dbReference type="ARBA" id="ARBA00023157"/>
    </source>
</evidence>
<dbReference type="InterPro" id="IPR007698">
    <property type="entry name" value="AlaDH/PNT_NAD(H)-bd"/>
</dbReference>
<dbReference type="OrthoDB" id="265306at2759"/>
<gene>
    <name evidence="19" type="ORF">H103_08000</name>
</gene>
<keyword evidence="6 13" id="KW-0028">Amino-acid biosynthesis</keyword>
<dbReference type="PIRSF" id="PIRSF018250">
    <property type="entry name" value="Saccharopine_DH_Lys"/>
    <property type="match status" value="1"/>
</dbReference>
<keyword evidence="9 13" id="KW-0457">Lysine biosynthesis</keyword>
<dbReference type="Gene3D" id="3.40.50.720">
    <property type="entry name" value="NAD(P)-binding Rossmann-like Domain"/>
    <property type="match status" value="2"/>
</dbReference>
<dbReference type="HOGENOM" id="CLU_063085_0_0_1"/>
<evidence type="ECO:0000256" key="16">
    <source>
        <dbReference type="PIRSR" id="PIRSR018250-4"/>
    </source>
</evidence>
<evidence type="ECO:0000256" key="15">
    <source>
        <dbReference type="PIRSR" id="PIRSR018250-3"/>
    </source>
</evidence>
<evidence type="ECO:0000256" key="5">
    <source>
        <dbReference type="ARBA" id="ARBA00021221"/>
    </source>
</evidence>
<dbReference type="SMART" id="SM01002">
    <property type="entry name" value="AlaDh_PNT_C"/>
    <property type="match status" value="1"/>
</dbReference>
<dbReference type="InterPro" id="IPR027281">
    <property type="entry name" value="Lys1"/>
</dbReference>